<dbReference type="PANTHER" id="PTHR43781:SF1">
    <property type="entry name" value="SACCHAROPINE DEHYDROGENASE"/>
    <property type="match status" value="1"/>
</dbReference>
<gene>
    <name evidence="2" type="ORF">BU204_10260</name>
</gene>
<feature type="domain" description="Saccharopine dehydrogenase NADP binding" evidence="1">
    <location>
        <begin position="7"/>
        <end position="116"/>
    </location>
</feature>
<name>A0A1Q8CTF2_9PSEU</name>
<dbReference type="RefSeq" id="WP_075125386.1">
    <property type="nucleotide sequence ID" value="NZ_MSIE01000015.1"/>
</dbReference>
<dbReference type="Pfam" id="PF03435">
    <property type="entry name" value="Sacchrp_dh_NADP"/>
    <property type="match status" value="1"/>
</dbReference>
<accession>A0A1Q8CTF2</accession>
<dbReference type="STRING" id="1912961.BU204_10260"/>
<dbReference type="AlphaFoldDB" id="A0A1Q8CTF2"/>
<dbReference type="Proteomes" id="UP000185596">
    <property type="component" value="Unassembled WGS sequence"/>
</dbReference>
<evidence type="ECO:0000313" key="2">
    <source>
        <dbReference type="EMBL" id="OLF17594.1"/>
    </source>
</evidence>
<evidence type="ECO:0000259" key="1">
    <source>
        <dbReference type="Pfam" id="PF03435"/>
    </source>
</evidence>
<dbReference type="InterPro" id="IPR005097">
    <property type="entry name" value="Sacchrp_dh_NADP-bd"/>
</dbReference>
<keyword evidence="3" id="KW-1185">Reference proteome</keyword>
<protein>
    <recommendedName>
        <fullName evidence="1">Saccharopine dehydrogenase NADP binding domain-containing protein</fullName>
    </recommendedName>
</protein>
<dbReference type="EMBL" id="MSIE01000015">
    <property type="protein sequence ID" value="OLF17594.1"/>
    <property type="molecule type" value="Genomic_DNA"/>
</dbReference>
<dbReference type="Gene3D" id="3.40.50.720">
    <property type="entry name" value="NAD(P)-binding Rossmann-like Domain"/>
    <property type="match status" value="1"/>
</dbReference>
<dbReference type="OrthoDB" id="4420885at2"/>
<reference evidence="2 3" key="1">
    <citation type="submission" date="2016-12" db="EMBL/GenBank/DDBJ databases">
        <title>The draft genome sequence of Actinophytocola sp. 11-183.</title>
        <authorList>
            <person name="Wang W."/>
            <person name="Yuan L."/>
        </authorList>
    </citation>
    <scope>NUCLEOTIDE SEQUENCE [LARGE SCALE GENOMIC DNA]</scope>
    <source>
        <strain evidence="2 3">11-183</strain>
    </source>
</reference>
<dbReference type="InterPro" id="IPR036291">
    <property type="entry name" value="NAD(P)-bd_dom_sf"/>
</dbReference>
<sequence>MTTTAWLLYGANGYTGELIARAAADRGMTPILAGRNEEKIALLAGELGLRHRAFPLTDPDEIARQLAGVDFVLHCAGPFSATAAPMIEACLRTRTHYLDITGEIDVFELARSRHAEARNTNVVLCPGVGFDVIPTDCVAARLHAALPDATHLRLGFDVPFRLSPGTSTTIVEGLSSGGRVRVDGRVVPVPQAWRTRRIDFGAGERLAMTFPGADVSSAFHTTAIPNIEVYVRIQPAQLLAVRLGGILRPLLSRPAVQRGLKWLVARTVRGPGADAREATPVRVWGEATTATGERRTARITTANIYSITVDGALAAVAALLDTAVTDGGYHTPTQLLGTDVVVKLRGSGSFTVD</sequence>
<organism evidence="2 3">
    <name type="scientific">Actinophytocola xanthii</name>
    <dbReference type="NCBI Taxonomy" id="1912961"/>
    <lineage>
        <taxon>Bacteria</taxon>
        <taxon>Bacillati</taxon>
        <taxon>Actinomycetota</taxon>
        <taxon>Actinomycetes</taxon>
        <taxon>Pseudonocardiales</taxon>
        <taxon>Pseudonocardiaceae</taxon>
    </lineage>
</organism>
<evidence type="ECO:0000313" key="3">
    <source>
        <dbReference type="Proteomes" id="UP000185596"/>
    </source>
</evidence>
<dbReference type="SUPFAM" id="SSF51735">
    <property type="entry name" value="NAD(P)-binding Rossmann-fold domains"/>
    <property type="match status" value="1"/>
</dbReference>
<proteinExistence type="predicted"/>
<comment type="caution">
    <text evidence="2">The sequence shown here is derived from an EMBL/GenBank/DDBJ whole genome shotgun (WGS) entry which is preliminary data.</text>
</comment>
<dbReference type="PANTHER" id="PTHR43781">
    <property type="entry name" value="SACCHAROPINE DEHYDROGENASE"/>
    <property type="match status" value="1"/>
</dbReference>